<keyword evidence="12" id="KW-0520">NAD</keyword>
<evidence type="ECO:0000256" key="15">
    <source>
        <dbReference type="ARBA" id="ARBA00023170"/>
    </source>
</evidence>
<accession>A0A8C0IHR7</accession>
<keyword evidence="9" id="KW-0677">Repeat</keyword>
<feature type="domain" description="Ig-like" evidence="20">
    <location>
        <begin position="101"/>
        <end position="181"/>
    </location>
</feature>
<reference evidence="21" key="1">
    <citation type="submission" date="2025-08" db="UniProtKB">
        <authorList>
            <consortium name="Ensembl"/>
        </authorList>
    </citation>
    <scope>IDENTIFICATION</scope>
</reference>
<dbReference type="SUPFAM" id="SSF52200">
    <property type="entry name" value="Toll/Interleukin receptor TIR domain"/>
    <property type="match status" value="1"/>
</dbReference>
<dbReference type="GO" id="GO:0005886">
    <property type="term" value="C:plasma membrane"/>
    <property type="evidence" value="ECO:0007669"/>
    <property type="project" value="UniProtKB-SubCell"/>
</dbReference>
<keyword evidence="5" id="KW-1003">Cell membrane</keyword>
<dbReference type="Pfam" id="PF01582">
    <property type="entry name" value="TIR"/>
    <property type="match status" value="1"/>
</dbReference>
<dbReference type="PANTHER" id="PTHR11890">
    <property type="entry name" value="INTERLEUKIN-1 RECEPTOR FAMILY MEMBER"/>
    <property type="match status" value="1"/>
</dbReference>
<proteinExistence type="inferred from homology"/>
<dbReference type="InterPro" id="IPR000157">
    <property type="entry name" value="TIR_dom"/>
</dbReference>
<evidence type="ECO:0000256" key="7">
    <source>
        <dbReference type="ARBA" id="ARBA00022692"/>
    </source>
</evidence>
<evidence type="ECO:0000256" key="8">
    <source>
        <dbReference type="ARBA" id="ARBA00022729"/>
    </source>
</evidence>
<evidence type="ECO:0000256" key="18">
    <source>
        <dbReference type="SAM" id="Phobius"/>
    </source>
</evidence>
<evidence type="ECO:0000256" key="6">
    <source>
        <dbReference type="ARBA" id="ARBA00022525"/>
    </source>
</evidence>
<dbReference type="InterPro" id="IPR004074">
    <property type="entry name" value="IL-1_rcpt_I/II-typ"/>
</dbReference>
<dbReference type="PRINTS" id="PR01536">
    <property type="entry name" value="INTRLKN1R12F"/>
</dbReference>
<dbReference type="PANTHER" id="PTHR11890:SF7">
    <property type="entry name" value="INTERLEUKIN-1 RECEPTOR-LIKE 1"/>
    <property type="match status" value="1"/>
</dbReference>
<dbReference type="GO" id="GO:0005576">
    <property type="term" value="C:extracellular region"/>
    <property type="evidence" value="ECO:0007669"/>
    <property type="project" value="UniProtKB-SubCell"/>
</dbReference>
<reference evidence="21" key="2">
    <citation type="submission" date="2025-09" db="UniProtKB">
        <authorList>
            <consortium name="Ensembl"/>
        </authorList>
    </citation>
    <scope>IDENTIFICATION</scope>
</reference>
<feature type="domain" description="TIR" evidence="19">
    <location>
        <begin position="356"/>
        <end position="508"/>
    </location>
</feature>
<evidence type="ECO:0000256" key="5">
    <source>
        <dbReference type="ARBA" id="ARBA00022475"/>
    </source>
</evidence>
<evidence type="ECO:0000256" key="9">
    <source>
        <dbReference type="ARBA" id="ARBA00022737"/>
    </source>
</evidence>
<dbReference type="InterPro" id="IPR003598">
    <property type="entry name" value="Ig_sub2"/>
</dbReference>
<dbReference type="InterPro" id="IPR036179">
    <property type="entry name" value="Ig-like_dom_sf"/>
</dbReference>
<feature type="transmembrane region" description="Helical" evidence="18">
    <location>
        <begin position="311"/>
        <end position="331"/>
    </location>
</feature>
<evidence type="ECO:0000256" key="4">
    <source>
        <dbReference type="ARBA" id="ARBA00009752"/>
    </source>
</evidence>
<dbReference type="Gene3D" id="3.40.50.10140">
    <property type="entry name" value="Toll/interleukin-1 receptor homology (TIR) domain"/>
    <property type="match status" value="1"/>
</dbReference>
<keyword evidence="14" id="KW-1015">Disulfide bond</keyword>
<protein>
    <submittedName>
        <fullName evidence="21">Interleukin 1 receptor like 1</fullName>
    </submittedName>
</protein>
<dbReference type="GO" id="GO:0002113">
    <property type="term" value="F:interleukin-33 binding"/>
    <property type="evidence" value="ECO:0007669"/>
    <property type="project" value="TreeGrafter"/>
</dbReference>
<dbReference type="FunFam" id="2.60.40.10:FF:000284">
    <property type="entry name" value="interleukin-1 receptor accessory protein-like 1"/>
    <property type="match status" value="1"/>
</dbReference>
<dbReference type="PRINTS" id="PR01537">
    <property type="entry name" value="INTRLKN1R1F"/>
</dbReference>
<dbReference type="SMART" id="SM00409">
    <property type="entry name" value="IG"/>
    <property type="match status" value="3"/>
</dbReference>
<dbReference type="AlphaFoldDB" id="A0A8C0IHR7"/>
<evidence type="ECO:0000256" key="12">
    <source>
        <dbReference type="ARBA" id="ARBA00023027"/>
    </source>
</evidence>
<evidence type="ECO:0000256" key="16">
    <source>
        <dbReference type="ARBA" id="ARBA00023180"/>
    </source>
</evidence>
<dbReference type="InterPro" id="IPR035897">
    <property type="entry name" value="Toll_tir_struct_dom_sf"/>
</dbReference>
<comment type="similarity">
    <text evidence="4">Belongs to the interleukin-1 receptor family.</text>
</comment>
<keyword evidence="6" id="KW-0964">Secreted</keyword>
<keyword evidence="13 18" id="KW-0472">Membrane</keyword>
<evidence type="ECO:0000256" key="3">
    <source>
        <dbReference type="ARBA" id="ARBA00004613"/>
    </source>
</evidence>
<feature type="domain" description="Ig-like" evidence="20">
    <location>
        <begin position="16"/>
        <end position="86"/>
    </location>
</feature>
<dbReference type="SUPFAM" id="SSF48726">
    <property type="entry name" value="Immunoglobulin"/>
    <property type="match status" value="2"/>
</dbReference>
<dbReference type="Gene3D" id="2.60.40.10">
    <property type="entry name" value="Immunoglobulins"/>
    <property type="match status" value="3"/>
</dbReference>
<keyword evidence="11 18" id="KW-1133">Transmembrane helix</keyword>
<feature type="domain" description="Ig-like" evidence="20">
    <location>
        <begin position="195"/>
        <end position="299"/>
    </location>
</feature>
<dbReference type="Pfam" id="PF00047">
    <property type="entry name" value="ig"/>
    <property type="match status" value="1"/>
</dbReference>
<keyword evidence="22" id="KW-1185">Reference proteome</keyword>
<dbReference type="InterPro" id="IPR015621">
    <property type="entry name" value="IL-1_rcpt_fam"/>
</dbReference>
<keyword evidence="16" id="KW-0325">Glycoprotein</keyword>
<dbReference type="FunFam" id="3.40.50.10140:FF:000002">
    <property type="entry name" value="Interleukin 1 receptor accessory protein"/>
    <property type="match status" value="1"/>
</dbReference>
<dbReference type="SMART" id="SM00408">
    <property type="entry name" value="IGc2"/>
    <property type="match status" value="2"/>
</dbReference>
<dbReference type="GO" id="GO:0016787">
    <property type="term" value="F:hydrolase activity"/>
    <property type="evidence" value="ECO:0007669"/>
    <property type="project" value="UniProtKB-KW"/>
</dbReference>
<evidence type="ECO:0000259" key="20">
    <source>
        <dbReference type="PROSITE" id="PS50835"/>
    </source>
</evidence>
<evidence type="ECO:0000256" key="10">
    <source>
        <dbReference type="ARBA" id="ARBA00022801"/>
    </source>
</evidence>
<comment type="subcellular location">
    <subcellularLocation>
        <location evidence="1">Cell membrane</location>
    </subcellularLocation>
    <subcellularLocation>
        <location evidence="2">Membrane</location>
        <topology evidence="2">Single-pass type I membrane protein</topology>
    </subcellularLocation>
    <subcellularLocation>
        <location evidence="3">Secreted</location>
    </subcellularLocation>
</comment>
<evidence type="ECO:0000256" key="17">
    <source>
        <dbReference type="ARBA" id="ARBA00023319"/>
    </source>
</evidence>
<dbReference type="InterPro" id="IPR013783">
    <property type="entry name" value="Ig-like_fold"/>
</dbReference>
<dbReference type="Proteomes" id="UP000694567">
    <property type="component" value="Unplaced"/>
</dbReference>
<evidence type="ECO:0000256" key="2">
    <source>
        <dbReference type="ARBA" id="ARBA00004479"/>
    </source>
</evidence>
<dbReference type="Ensembl" id="ENSBOBT00000021425.1">
    <property type="protein sequence ID" value="ENSBOBP00000020947.1"/>
    <property type="gene ID" value="ENSBOBG00000012748.1"/>
</dbReference>
<dbReference type="PROSITE" id="PS50104">
    <property type="entry name" value="TIR"/>
    <property type="match status" value="1"/>
</dbReference>
<evidence type="ECO:0000256" key="11">
    <source>
        <dbReference type="ARBA" id="ARBA00022989"/>
    </source>
</evidence>
<dbReference type="InterPro" id="IPR013151">
    <property type="entry name" value="Immunoglobulin_dom"/>
</dbReference>
<sequence>FLLIFIFCSFAVDAMEGEALVIKCPRWSSAVNVAWYHMDTNKIIPAEEEGSRIFSLKRFLWFLPTSREDSGNYTCVTRFNSTKLFNMSVQVHPYKQGVCFPSQIRYPNDTGRGKIVCPTIDNYKNATIIQWYKDCKPLQGQRYFKGEKYVFINNPRQDDDGYYTCQFIYTHKGNVFNVSATRIFISKVKHSPLPPQILFPKDKDVIEVELGAAFSLKCQARLGIKKQLMAVVTWDVDNIPVKYLDFSRFHEETHFFEGREQEYYRETTLHITEIKKEDLQANFTCVAVNEMYNTKATVTLQLKAQLGLPNVLLIVGSLVLLVAIAVSVILYQSFRVDIVLLYQEIFQPYSVKDDGKIYDAYVIYPKSHTNEANFVEYFVYQIMPDILENKCGYKLCIYGRDIYPGEDTASAIEKRMQKSRRLIILLTCQLINCNEHAYDQHIALYNALIQNDTKVILLEMETIGTYEKLQESLRFIIKRQGTVKWKEQHTVHPQSSNSKFWKQVRYHMPRTLRSS</sequence>
<keyword evidence="8" id="KW-0732">Signal</keyword>
<evidence type="ECO:0000256" key="14">
    <source>
        <dbReference type="ARBA" id="ARBA00023157"/>
    </source>
</evidence>
<name>A0A8C0IHR7_BUBBB</name>
<dbReference type="SMART" id="SM00255">
    <property type="entry name" value="TIR"/>
    <property type="match status" value="1"/>
</dbReference>
<evidence type="ECO:0000313" key="21">
    <source>
        <dbReference type="Ensembl" id="ENSBOBP00000020947.1"/>
    </source>
</evidence>
<evidence type="ECO:0000259" key="19">
    <source>
        <dbReference type="PROSITE" id="PS50104"/>
    </source>
</evidence>
<dbReference type="PROSITE" id="PS50835">
    <property type="entry name" value="IG_LIKE"/>
    <property type="match status" value="3"/>
</dbReference>
<keyword evidence="10" id="KW-0378">Hydrolase</keyword>
<keyword evidence="15" id="KW-0675">Receptor</keyword>
<dbReference type="FunFam" id="2.60.40.10:FF:000188">
    <property type="entry name" value="Interleukin-1 receptor accessory protein-like 1"/>
    <property type="match status" value="1"/>
</dbReference>
<dbReference type="InterPro" id="IPR003599">
    <property type="entry name" value="Ig_sub"/>
</dbReference>
<evidence type="ECO:0000313" key="22">
    <source>
        <dbReference type="Proteomes" id="UP000694567"/>
    </source>
</evidence>
<dbReference type="GO" id="GO:0004908">
    <property type="term" value="F:interleukin-1 receptor activity"/>
    <property type="evidence" value="ECO:0007669"/>
    <property type="project" value="InterPro"/>
</dbReference>
<evidence type="ECO:0000256" key="1">
    <source>
        <dbReference type="ARBA" id="ARBA00004236"/>
    </source>
</evidence>
<dbReference type="InterPro" id="IPR007110">
    <property type="entry name" value="Ig-like_dom"/>
</dbReference>
<organism evidence="21 22">
    <name type="scientific">Bubo bubo</name>
    <name type="common">Eurasian eagle-owl</name>
    <name type="synonym">Strix bubo</name>
    <dbReference type="NCBI Taxonomy" id="30461"/>
    <lineage>
        <taxon>Eukaryota</taxon>
        <taxon>Metazoa</taxon>
        <taxon>Chordata</taxon>
        <taxon>Craniata</taxon>
        <taxon>Vertebrata</taxon>
        <taxon>Euteleostomi</taxon>
        <taxon>Archelosauria</taxon>
        <taxon>Archosauria</taxon>
        <taxon>Dinosauria</taxon>
        <taxon>Saurischia</taxon>
        <taxon>Theropoda</taxon>
        <taxon>Coelurosauria</taxon>
        <taxon>Aves</taxon>
        <taxon>Neognathae</taxon>
        <taxon>Neoaves</taxon>
        <taxon>Telluraves</taxon>
        <taxon>Strigiformes</taxon>
        <taxon>Strigidae</taxon>
        <taxon>Bubo</taxon>
    </lineage>
</organism>
<evidence type="ECO:0000256" key="13">
    <source>
        <dbReference type="ARBA" id="ARBA00023136"/>
    </source>
</evidence>
<keyword evidence="17" id="KW-0393">Immunoglobulin domain</keyword>
<keyword evidence="7 18" id="KW-0812">Transmembrane</keyword>